<reference evidence="2 3" key="1">
    <citation type="submission" date="2019-03" db="EMBL/GenBank/DDBJ databases">
        <title>Genomic Encyclopedia of Archaeal and Bacterial Type Strains, Phase II (KMG-II): from individual species to whole genera.</title>
        <authorList>
            <person name="Goeker M."/>
        </authorList>
    </citation>
    <scope>NUCLEOTIDE SEQUENCE [LARGE SCALE GENOMIC DNA]</scope>
    <source>
        <strain evidence="2 3">RL-C</strain>
    </source>
</reference>
<dbReference type="Proteomes" id="UP000294830">
    <property type="component" value="Unassembled WGS sequence"/>
</dbReference>
<dbReference type="AlphaFoldDB" id="A0A4R2E4W6"/>
<evidence type="ECO:0000313" key="3">
    <source>
        <dbReference type="Proteomes" id="UP000294830"/>
    </source>
</evidence>
<sequence>MDKNIQLDNEIKKLLELVQQLRKEDNEAFKEHIEQIRTSSDIQIIPFLVELLAEERVDDEKKEAILSLIMDIKHHDAPKLLVQGIEKLKGTDQLQPYLSALWQNSLSFAPYIDTFVDIALTADYLTAYDAFTVIENSCSEASDETLDAAILKLKNGYTAEDESKKPMILELIKVLEDIKALPKEE</sequence>
<keyword evidence="1" id="KW-0175">Coiled coil</keyword>
<evidence type="ECO:0000256" key="1">
    <source>
        <dbReference type="SAM" id="Coils"/>
    </source>
</evidence>
<dbReference type="EMBL" id="SLWB01000017">
    <property type="protein sequence ID" value="TCN62923.1"/>
    <property type="molecule type" value="Genomic_DNA"/>
</dbReference>
<dbReference type="RefSeq" id="WP_131840325.1">
    <property type="nucleotide sequence ID" value="NZ_SLWB01000017.1"/>
</dbReference>
<comment type="caution">
    <text evidence="2">The sequence shown here is derived from an EMBL/GenBank/DDBJ whole genome shotgun (WGS) entry which is preliminary data.</text>
</comment>
<gene>
    <name evidence="2" type="ORF">CLV25_11762</name>
</gene>
<organism evidence="2 3">
    <name type="scientific">Acetobacteroides hydrogenigenes</name>
    <dbReference type="NCBI Taxonomy" id="979970"/>
    <lineage>
        <taxon>Bacteria</taxon>
        <taxon>Pseudomonadati</taxon>
        <taxon>Bacteroidota</taxon>
        <taxon>Bacteroidia</taxon>
        <taxon>Bacteroidales</taxon>
        <taxon>Rikenellaceae</taxon>
        <taxon>Acetobacteroides</taxon>
    </lineage>
</organism>
<accession>A0A4R2E4W6</accession>
<feature type="coiled-coil region" evidence="1">
    <location>
        <begin position="4"/>
        <end position="31"/>
    </location>
</feature>
<keyword evidence="3" id="KW-1185">Reference proteome</keyword>
<protein>
    <recommendedName>
        <fullName evidence="4">HEAT repeat protein</fullName>
    </recommendedName>
</protein>
<dbReference type="OrthoDB" id="1121286at2"/>
<proteinExistence type="predicted"/>
<name>A0A4R2E4W6_9BACT</name>
<evidence type="ECO:0008006" key="4">
    <source>
        <dbReference type="Google" id="ProtNLM"/>
    </source>
</evidence>
<evidence type="ECO:0000313" key="2">
    <source>
        <dbReference type="EMBL" id="TCN62923.1"/>
    </source>
</evidence>